<reference evidence="4" key="1">
    <citation type="submission" date="2023-03" db="EMBL/GenBank/DDBJ databases">
        <authorList>
            <person name="Cremers G."/>
            <person name="Picone N."/>
        </authorList>
    </citation>
    <scope>NUCLEOTIDE SEQUENCE</scope>
    <source>
        <strain evidence="4">Sample_alias</strain>
    </source>
</reference>
<dbReference type="Pfam" id="PF13432">
    <property type="entry name" value="TPR_16"/>
    <property type="match status" value="1"/>
</dbReference>
<keyword evidence="1" id="KW-0677">Repeat</keyword>
<dbReference type="InterPro" id="IPR019734">
    <property type="entry name" value="TPR_rpt"/>
</dbReference>
<dbReference type="PANTHER" id="PTHR44858">
    <property type="entry name" value="TETRATRICOPEPTIDE REPEAT PROTEIN 6"/>
    <property type="match status" value="1"/>
</dbReference>
<keyword evidence="5" id="KW-1185">Reference proteome</keyword>
<evidence type="ECO:0000256" key="1">
    <source>
        <dbReference type="ARBA" id="ARBA00022737"/>
    </source>
</evidence>
<dbReference type="InterPro" id="IPR011990">
    <property type="entry name" value="TPR-like_helical_dom_sf"/>
</dbReference>
<evidence type="ECO:0000313" key="5">
    <source>
        <dbReference type="Proteomes" id="UP001161497"/>
    </source>
</evidence>
<evidence type="ECO:0000256" key="3">
    <source>
        <dbReference type="PROSITE-ProRule" id="PRU00339"/>
    </source>
</evidence>
<feature type="repeat" description="TPR" evidence="3">
    <location>
        <begin position="57"/>
        <end position="90"/>
    </location>
</feature>
<gene>
    <name evidence="4" type="ORF">MFUM_1667</name>
</gene>
<dbReference type="Pfam" id="PF00515">
    <property type="entry name" value="TPR_1"/>
    <property type="match status" value="1"/>
</dbReference>
<accession>A0ABM9IE71</accession>
<feature type="repeat" description="TPR" evidence="3">
    <location>
        <begin position="124"/>
        <end position="157"/>
    </location>
</feature>
<feature type="repeat" description="TPR" evidence="3">
    <location>
        <begin position="158"/>
        <end position="191"/>
    </location>
</feature>
<dbReference type="EMBL" id="OX458932">
    <property type="protein sequence ID" value="CAI9085998.1"/>
    <property type="molecule type" value="Genomic_DNA"/>
</dbReference>
<dbReference type="PANTHER" id="PTHR44858:SF1">
    <property type="entry name" value="UDP-N-ACETYLGLUCOSAMINE--PEPTIDE N-ACETYLGLUCOSAMINYLTRANSFERASE SPINDLY-RELATED"/>
    <property type="match status" value="1"/>
</dbReference>
<dbReference type="PROSITE" id="PS50293">
    <property type="entry name" value="TPR_REGION"/>
    <property type="match status" value="1"/>
</dbReference>
<dbReference type="RefSeq" id="WP_009058461.1">
    <property type="nucleotide sequence ID" value="NZ_JAHXRZ010000016.1"/>
</dbReference>
<dbReference type="InterPro" id="IPR050498">
    <property type="entry name" value="Ycf3"/>
</dbReference>
<evidence type="ECO:0000256" key="2">
    <source>
        <dbReference type="ARBA" id="ARBA00022803"/>
    </source>
</evidence>
<keyword evidence="2 3" id="KW-0802">TPR repeat</keyword>
<organism evidence="4 5">
    <name type="scientific">Candidatus Methylacidiphilum fumarolicum</name>
    <dbReference type="NCBI Taxonomy" id="591154"/>
    <lineage>
        <taxon>Bacteria</taxon>
        <taxon>Pseudomonadati</taxon>
        <taxon>Verrucomicrobiota</taxon>
        <taxon>Methylacidiphilae</taxon>
        <taxon>Methylacidiphilales</taxon>
        <taxon>Methylacidiphilaceae</taxon>
        <taxon>Methylacidiphilum (ex Ratnadevi et al. 2023)</taxon>
    </lineage>
</organism>
<name>A0ABM9IE71_9BACT</name>
<proteinExistence type="predicted"/>
<dbReference type="Proteomes" id="UP001161497">
    <property type="component" value="Chromosome"/>
</dbReference>
<dbReference type="SMART" id="SM00028">
    <property type="entry name" value="TPR"/>
    <property type="match status" value="4"/>
</dbReference>
<dbReference type="Pfam" id="PF13181">
    <property type="entry name" value="TPR_8"/>
    <property type="match status" value="1"/>
</dbReference>
<sequence>MTGCLAFILGFFLAALPTGLQEFQAGLNEQYHKSYEEAIAHYTQAIDSGELSRETLAIAYNNRADIWFALGHYYKAISDYNRAIELNPQPDYFNRRGIVEAKLGQYEKAIKDYSESIRRNRSNAYVYNNRGWALYKKGNYLSAIKDFNEALRLKSDYALAFDNRGWVHFRKGEREEALSDLSRAIQLDRIIQNSIMTEELF</sequence>
<protein>
    <submittedName>
        <fullName evidence="4">TPR repeats containing protein</fullName>
    </submittedName>
</protein>
<dbReference type="Gene3D" id="1.25.40.10">
    <property type="entry name" value="Tetratricopeptide repeat domain"/>
    <property type="match status" value="2"/>
</dbReference>
<dbReference type="PROSITE" id="PS50005">
    <property type="entry name" value="TPR"/>
    <property type="match status" value="3"/>
</dbReference>
<dbReference type="SUPFAM" id="SSF48452">
    <property type="entry name" value="TPR-like"/>
    <property type="match status" value="1"/>
</dbReference>
<evidence type="ECO:0000313" key="4">
    <source>
        <dbReference type="EMBL" id="CAI9085998.1"/>
    </source>
</evidence>